<dbReference type="InterPro" id="IPR002610">
    <property type="entry name" value="Peptidase_S54_rhomboid-like"/>
</dbReference>
<evidence type="ECO:0000313" key="14">
    <source>
        <dbReference type="EMBL" id="KOO26454.1"/>
    </source>
</evidence>
<dbReference type="InterPro" id="IPR035952">
    <property type="entry name" value="Rhomboid-like_sf"/>
</dbReference>
<feature type="compositionally biased region" description="Pro residues" evidence="12">
    <location>
        <begin position="61"/>
        <end position="72"/>
    </location>
</feature>
<feature type="region of interest" description="Disordered" evidence="12">
    <location>
        <begin position="61"/>
        <end position="120"/>
    </location>
</feature>
<keyword evidence="8 11" id="KW-0720">Serine protease</keyword>
<dbReference type="GO" id="GO:0016020">
    <property type="term" value="C:membrane"/>
    <property type="evidence" value="ECO:0007669"/>
    <property type="project" value="UniProtKB-SubCell"/>
</dbReference>
<name>A0A0M0JIR7_9EUKA</name>
<feature type="compositionally biased region" description="Polar residues" evidence="12">
    <location>
        <begin position="86"/>
        <end position="95"/>
    </location>
</feature>
<evidence type="ECO:0000256" key="11">
    <source>
        <dbReference type="RuleBase" id="RU362115"/>
    </source>
</evidence>
<evidence type="ECO:0000256" key="2">
    <source>
        <dbReference type="ARBA" id="ARBA00004141"/>
    </source>
</evidence>
<dbReference type="SUPFAM" id="SSF144091">
    <property type="entry name" value="Rhomboid-like"/>
    <property type="match status" value="1"/>
</dbReference>
<organism evidence="14 15">
    <name type="scientific">Chrysochromulina tobinii</name>
    <dbReference type="NCBI Taxonomy" id="1460289"/>
    <lineage>
        <taxon>Eukaryota</taxon>
        <taxon>Haptista</taxon>
        <taxon>Haptophyta</taxon>
        <taxon>Prymnesiophyceae</taxon>
        <taxon>Prymnesiales</taxon>
        <taxon>Chrysochromulinaceae</taxon>
        <taxon>Chrysochromulina</taxon>
    </lineage>
</organism>
<feature type="transmembrane region" description="Helical" evidence="11">
    <location>
        <begin position="133"/>
        <end position="152"/>
    </location>
</feature>
<comment type="catalytic activity">
    <reaction evidence="1 11">
        <text>Cleaves type-1 transmembrane domains using a catalytic dyad composed of serine and histidine that are contributed by different transmembrane domains.</text>
        <dbReference type="EC" id="3.4.21.105"/>
    </reaction>
</comment>
<evidence type="ECO:0000256" key="1">
    <source>
        <dbReference type="ARBA" id="ARBA00000156"/>
    </source>
</evidence>
<dbReference type="GO" id="GO:0006508">
    <property type="term" value="P:proteolysis"/>
    <property type="evidence" value="ECO:0007669"/>
    <property type="project" value="UniProtKB-KW"/>
</dbReference>
<evidence type="ECO:0000259" key="13">
    <source>
        <dbReference type="Pfam" id="PF01694"/>
    </source>
</evidence>
<sequence length="557" mass="59645">MNLLVHRLLDAQPRVITLLTGGMVADVQLHQSVAKLHDDLQRALRRYASLVHAGELKPLAEYPPPPLQPPAPLSGAARQSAHGASPWQQVSTGASTGAGDAKAVGDAKAAPKAKGRPPPPPVEELIFKQHKPYFVWFACAGCTLIMIVEIGINGGFQPFVCARTDAAGISTNEDGSDCEGNLMLGPRIAVLDAMGAKNDVAIFERGEWWRVLACGWLHSGLVHLALNVASLLALGVPLERVFGFWRTSVLYVLSGVFGTILSTIFLPGVVSVGASASVFGIVGAYWADLILNYVAKCDLKDTGWQGLLCGTVPNLLIGLTPWIDNWMHLGGLVVGAAVTALMLPELRASATVVDPFGEGMAPSKVKVTPLGRKRQSQVRKWQALSDKVVGHGAGFTRAVRNARELAAVRIQARVRGNLVRKKRPWWQRLYSRLFGKLNLPQKAIVFGAAILLLIYVGGTLSAVSGGSSLATLRSCKACKSFNCVEMFNWWSCCLTSLPAGRCSLHTWGGNVSLVAQCHVSGVRSYNASCDLASPTCRWEPDEPASTAIMCKRLCSGC</sequence>
<evidence type="ECO:0000256" key="5">
    <source>
        <dbReference type="ARBA" id="ARBA00022670"/>
    </source>
</evidence>
<dbReference type="Proteomes" id="UP000037460">
    <property type="component" value="Unassembled WGS sequence"/>
</dbReference>
<keyword evidence="9 11" id="KW-1133">Transmembrane helix</keyword>
<dbReference type="GO" id="GO:0004252">
    <property type="term" value="F:serine-type endopeptidase activity"/>
    <property type="evidence" value="ECO:0007669"/>
    <property type="project" value="InterPro"/>
</dbReference>
<comment type="caution">
    <text evidence="11">Lacks conserved residue(s) required for the propagation of feature annotation.</text>
</comment>
<feature type="domain" description="Peptidase S54 rhomboid" evidence="13">
    <location>
        <begin position="206"/>
        <end position="343"/>
    </location>
</feature>
<dbReference type="Pfam" id="PF01694">
    <property type="entry name" value="Rhomboid"/>
    <property type="match status" value="1"/>
</dbReference>
<feature type="transmembrane region" description="Helical" evidence="11">
    <location>
        <begin position="276"/>
        <end position="295"/>
    </location>
</feature>
<keyword evidence="6 11" id="KW-0812">Transmembrane</keyword>
<dbReference type="EC" id="3.4.21.105" evidence="4"/>
<evidence type="ECO:0000256" key="10">
    <source>
        <dbReference type="ARBA" id="ARBA00023136"/>
    </source>
</evidence>
<dbReference type="InterPro" id="IPR022764">
    <property type="entry name" value="Peptidase_S54_rhomboid_dom"/>
</dbReference>
<feature type="compositionally biased region" description="Low complexity" evidence="12">
    <location>
        <begin position="97"/>
        <end position="112"/>
    </location>
</feature>
<evidence type="ECO:0000256" key="8">
    <source>
        <dbReference type="ARBA" id="ARBA00022825"/>
    </source>
</evidence>
<protein>
    <recommendedName>
        <fullName evidence="4">rhomboid protease</fullName>
        <ecNumber evidence="4">3.4.21.105</ecNumber>
    </recommendedName>
</protein>
<dbReference type="PANTHER" id="PTHR22936">
    <property type="entry name" value="RHOMBOID-RELATED"/>
    <property type="match status" value="1"/>
</dbReference>
<evidence type="ECO:0000256" key="6">
    <source>
        <dbReference type="ARBA" id="ARBA00022692"/>
    </source>
</evidence>
<feature type="transmembrane region" description="Helical" evidence="11">
    <location>
        <begin position="443"/>
        <end position="463"/>
    </location>
</feature>
<comment type="caution">
    <text evidence="14">The sequence shown here is derived from an EMBL/GenBank/DDBJ whole genome shotgun (WGS) entry which is preliminary data.</text>
</comment>
<evidence type="ECO:0000256" key="9">
    <source>
        <dbReference type="ARBA" id="ARBA00022989"/>
    </source>
</evidence>
<keyword evidence="10 11" id="KW-0472">Membrane</keyword>
<comment type="similarity">
    <text evidence="3 11">Belongs to the peptidase S54 family.</text>
</comment>
<reference evidence="15" key="1">
    <citation type="journal article" date="2015" name="PLoS Genet.">
        <title>Genome Sequence and Transcriptome Analyses of Chrysochromulina tobin: Metabolic Tools for Enhanced Algal Fitness in the Prominent Order Prymnesiales (Haptophyceae).</title>
        <authorList>
            <person name="Hovde B.T."/>
            <person name="Deodato C.R."/>
            <person name="Hunsperger H.M."/>
            <person name="Ryken S.A."/>
            <person name="Yost W."/>
            <person name="Jha R.K."/>
            <person name="Patterson J."/>
            <person name="Monnat R.J. Jr."/>
            <person name="Barlow S.B."/>
            <person name="Starkenburg S.R."/>
            <person name="Cattolico R.A."/>
        </authorList>
    </citation>
    <scope>NUCLEOTIDE SEQUENCE</scope>
    <source>
        <strain evidence="15">CCMP291</strain>
    </source>
</reference>
<dbReference type="PANTHER" id="PTHR22936:SF69">
    <property type="entry name" value="RHOMBOID-LIKE PROTEIN"/>
    <property type="match status" value="1"/>
</dbReference>
<comment type="subcellular location">
    <subcellularLocation>
        <location evidence="2 11">Membrane</location>
        <topology evidence="2 11">Multi-pass membrane protein</topology>
    </subcellularLocation>
</comment>
<dbReference type="AlphaFoldDB" id="A0A0M0JIR7"/>
<evidence type="ECO:0000256" key="7">
    <source>
        <dbReference type="ARBA" id="ARBA00022801"/>
    </source>
</evidence>
<dbReference type="OrthoDB" id="418595at2759"/>
<evidence type="ECO:0000256" key="12">
    <source>
        <dbReference type="SAM" id="MobiDB-lite"/>
    </source>
</evidence>
<gene>
    <name evidence="14" type="ORF">Ctob_012916</name>
</gene>
<evidence type="ECO:0000256" key="4">
    <source>
        <dbReference type="ARBA" id="ARBA00013039"/>
    </source>
</evidence>
<dbReference type="Gene3D" id="1.20.1540.10">
    <property type="entry name" value="Rhomboid-like"/>
    <property type="match status" value="1"/>
</dbReference>
<keyword evidence="5 11" id="KW-0645">Protease</keyword>
<comment type="function">
    <text evidence="11">Serine protease involved in intramembrane proteolysis.</text>
</comment>
<evidence type="ECO:0000313" key="15">
    <source>
        <dbReference type="Proteomes" id="UP000037460"/>
    </source>
</evidence>
<dbReference type="PROSITE" id="PS50096">
    <property type="entry name" value="IQ"/>
    <property type="match status" value="1"/>
</dbReference>
<feature type="transmembrane region" description="Helical" evidence="11">
    <location>
        <begin position="248"/>
        <end position="270"/>
    </location>
</feature>
<keyword evidence="15" id="KW-1185">Reference proteome</keyword>
<accession>A0A0M0JIR7</accession>
<evidence type="ECO:0000256" key="3">
    <source>
        <dbReference type="ARBA" id="ARBA00009045"/>
    </source>
</evidence>
<proteinExistence type="inferred from homology"/>
<keyword evidence="7 11" id="KW-0378">Hydrolase</keyword>
<dbReference type="EMBL" id="JWZX01002849">
    <property type="protein sequence ID" value="KOO26454.1"/>
    <property type="molecule type" value="Genomic_DNA"/>
</dbReference>